<comment type="caution">
    <text evidence="4">The sequence shown here is derived from an EMBL/GenBank/DDBJ whole genome shotgun (WGS) entry which is preliminary data.</text>
</comment>
<reference evidence="4 5" key="1">
    <citation type="journal article" date="2025" name="Microbiol. Resour. Announc.">
        <title>Draft genome sequences for Neonectria magnoliae and Neonectria punicea, canker pathogens of Liriodendron tulipifera and Acer saccharum in West Virginia.</title>
        <authorList>
            <person name="Petronek H.M."/>
            <person name="Kasson M.T."/>
            <person name="Metheny A.M."/>
            <person name="Stauder C.M."/>
            <person name="Lovett B."/>
            <person name="Lynch S.C."/>
            <person name="Garnas J.R."/>
            <person name="Kasson L.R."/>
            <person name="Stajich J.E."/>
        </authorList>
    </citation>
    <scope>NUCLEOTIDE SEQUENCE [LARGE SCALE GENOMIC DNA]</scope>
    <source>
        <strain evidence="4 5">NRRL 64653</strain>
    </source>
</reference>
<feature type="domain" description="Fungal STAND N-terminal Goodbye" evidence="2">
    <location>
        <begin position="38"/>
        <end position="138"/>
    </location>
</feature>
<dbReference type="InterPro" id="IPR056884">
    <property type="entry name" value="NPHP3-like_N"/>
</dbReference>
<evidence type="ECO:0000259" key="2">
    <source>
        <dbReference type="Pfam" id="PF17109"/>
    </source>
</evidence>
<keyword evidence="5" id="KW-1185">Reference proteome</keyword>
<name>A0ABR1GYV8_9HYPO</name>
<keyword evidence="1" id="KW-0677">Repeat</keyword>
<dbReference type="InterPro" id="IPR027417">
    <property type="entry name" value="P-loop_NTPase"/>
</dbReference>
<gene>
    <name evidence="4" type="ORF">QQX98_007359</name>
</gene>
<dbReference type="PANTHER" id="PTHR10039">
    <property type="entry name" value="AMELOGENIN"/>
    <property type="match status" value="1"/>
</dbReference>
<proteinExistence type="predicted"/>
<dbReference type="Pfam" id="PF17109">
    <property type="entry name" value="Goodbye"/>
    <property type="match status" value="1"/>
</dbReference>
<sequence>MATAEGDLFGANVDEAIQRTWQQVEDRVLQMAGGDRSKIKQLNIENVLQYLDQAQSSDKKSAEKYGVVRNIFNRTLQCIQTVGGIVADGASYAFAPAGTCYNALTFVIQAWQGYEGIFESLASLLEKCTEFLDRLSYYTQSGMDSKLTKVACQHLQIFVEICDRSLKLKLKRHKLSAFMKQMFLNDDGVQDLLGAMKSLVDKERGLVSAQTWKSSNEAATNSRDGLTLTRKVHNTMVEEKNQQKRDKELHKWKLSIVDALECERTVLEEDTQSWEKTWKRHKSKILEGSGEWLVQDPRFKAWATGSDGSSRILGLEGEDGSGKTLLASNVIRHLRKTTTIGTSASRVVVAHNFVETDPKFSANNDTVVSISRNLMCQLALGDEPFMKSVAAICEKSKFFDSPLDMWTQLLLQNEEVTNIDVAFFIVLDGLGPNIDMFTHLLRRFSDNSLVQRTRILLTGRSEMFESIKRAGGLKVEKIVLGEPNKQDIELYINSRMGNMEMLKDISRPGVAEMRERILQDLQSSTYGDYYKIGRVLDNISKTDDVDEINSYLQAAGDARPDQIEDEIEKLNQTRTAKEISEINEIILWIWAAGYWMTPRRMEAALALKAGKGGGTSLMSIEAKIKTRYTIFTTEYLLVDFKVSEILQKIPLKKKDTGDERSSSGYKEIQPAEINIIKHYLSVVCLPDLYAKIGFDEFLDLKMVRRGNYICKDEDNGQITMVLRCLTCLVEQRTKTTEPLAEYTMDNLLSHMEKTDLSLADRSFKAEAGIMLSRLFAEEYALNSLLGLTTTDLHSDDVEFSSFGMPITWENWVHTNQGVDSIAKWFKDSAVIEKVKDNAVVTAFNSAAEPDRHNVLFETALKMTATNLFRIETTKQEKFNALVFAYSLLIKSSGTDDMDVDLIYEPTLEMIQLVENWSQEILGITTKDSAWEAQAATLLEYLPRNHILESHIEERARKALELDAKNWRASYTLSRVVEARADKIVLTKRVVDQLMDDAKWRADKRNRSALAMMVFGLADQYWEMEDMRDEAVKVYSKVLDIDRSYPILAPFAQVLANYSSEGKWSAGIEFLERLLEPEGNGQNAAGTFIGKSLANGSSRIGSFLAKTIEATGRFDLLETLMAKAKEIDLDELKKFYLMLNYGQVLHDIKGHDEAAAAIWEAAVADASEDDKNWVIDLTAVNLVQAWMRIIAAEGTTALQRETYCNKIESFYETFESMADKSTSNCAVFAQYFRMRGDEYRAKKVFLSSTIESLEMLYDDDVENDMISFWGLSLVFAAMRDIPNTLVAWDMMAQIRQIKMAEYERELVAWDEKHAAEANEDTESRTSDLTLEPMEPQKPNINLGFCDGYCTTFFEEPAGFWSCLTESGQTNLCEDCYAKLQDGTLEPEVCDESHEHLHMERKAETIAAIPRGSVAVGDRIVTLEEWKQEIKATYVEFEKK</sequence>
<dbReference type="SUPFAM" id="SSF52540">
    <property type="entry name" value="P-loop containing nucleoside triphosphate hydrolases"/>
    <property type="match status" value="1"/>
</dbReference>
<protein>
    <recommendedName>
        <fullName evidence="6">Fungal STAND N-terminal Goodbye domain-containing protein</fullName>
    </recommendedName>
</protein>
<dbReference type="Gene3D" id="1.25.40.10">
    <property type="entry name" value="Tetratricopeptide repeat domain"/>
    <property type="match status" value="1"/>
</dbReference>
<evidence type="ECO:0000313" key="5">
    <source>
        <dbReference type="Proteomes" id="UP001498476"/>
    </source>
</evidence>
<accession>A0ABR1GYV8</accession>
<evidence type="ECO:0008006" key="6">
    <source>
        <dbReference type="Google" id="ProtNLM"/>
    </source>
</evidence>
<feature type="domain" description="Nephrocystin 3-like N-terminal" evidence="3">
    <location>
        <begin position="288"/>
        <end position="460"/>
    </location>
</feature>
<dbReference type="Proteomes" id="UP001498476">
    <property type="component" value="Unassembled WGS sequence"/>
</dbReference>
<dbReference type="InterPro" id="IPR031350">
    <property type="entry name" value="Goodbye_dom"/>
</dbReference>
<dbReference type="Pfam" id="PF24883">
    <property type="entry name" value="NPHP3_N"/>
    <property type="match status" value="1"/>
</dbReference>
<dbReference type="InterPro" id="IPR011990">
    <property type="entry name" value="TPR-like_helical_dom_sf"/>
</dbReference>
<evidence type="ECO:0000256" key="1">
    <source>
        <dbReference type="ARBA" id="ARBA00022737"/>
    </source>
</evidence>
<organism evidence="4 5">
    <name type="scientific">Neonectria punicea</name>
    <dbReference type="NCBI Taxonomy" id="979145"/>
    <lineage>
        <taxon>Eukaryota</taxon>
        <taxon>Fungi</taxon>
        <taxon>Dikarya</taxon>
        <taxon>Ascomycota</taxon>
        <taxon>Pezizomycotina</taxon>
        <taxon>Sordariomycetes</taxon>
        <taxon>Hypocreomycetidae</taxon>
        <taxon>Hypocreales</taxon>
        <taxon>Nectriaceae</taxon>
        <taxon>Neonectria</taxon>
    </lineage>
</organism>
<evidence type="ECO:0000259" key="3">
    <source>
        <dbReference type="Pfam" id="PF24883"/>
    </source>
</evidence>
<dbReference type="EMBL" id="JAZAVJ010000119">
    <property type="protein sequence ID" value="KAK7413792.1"/>
    <property type="molecule type" value="Genomic_DNA"/>
</dbReference>
<evidence type="ECO:0000313" key="4">
    <source>
        <dbReference type="EMBL" id="KAK7413792.1"/>
    </source>
</evidence>
<dbReference type="PANTHER" id="PTHR10039:SF17">
    <property type="entry name" value="FUNGAL STAND N-TERMINAL GOODBYE DOMAIN-CONTAINING PROTEIN-RELATED"/>
    <property type="match status" value="1"/>
</dbReference>